<evidence type="ECO:0000313" key="2">
    <source>
        <dbReference type="Proteomes" id="UP001056120"/>
    </source>
</evidence>
<reference evidence="1 2" key="2">
    <citation type="journal article" date="2022" name="Mol. Ecol. Resour.">
        <title>The genomes of chicory, endive, great burdock and yacon provide insights into Asteraceae paleo-polyploidization history and plant inulin production.</title>
        <authorList>
            <person name="Fan W."/>
            <person name="Wang S."/>
            <person name="Wang H."/>
            <person name="Wang A."/>
            <person name="Jiang F."/>
            <person name="Liu H."/>
            <person name="Zhao H."/>
            <person name="Xu D."/>
            <person name="Zhang Y."/>
        </authorList>
    </citation>
    <scope>NUCLEOTIDE SEQUENCE [LARGE SCALE GENOMIC DNA]</scope>
    <source>
        <strain evidence="2">cv. Yunnan</strain>
        <tissue evidence="1">Leaves</tissue>
    </source>
</reference>
<protein>
    <submittedName>
        <fullName evidence="1">Uncharacterized protein</fullName>
    </submittedName>
</protein>
<proteinExistence type="predicted"/>
<comment type="caution">
    <text evidence="1">The sequence shown here is derived from an EMBL/GenBank/DDBJ whole genome shotgun (WGS) entry which is preliminary data.</text>
</comment>
<dbReference type="Proteomes" id="UP001056120">
    <property type="component" value="Linkage Group LG22"/>
</dbReference>
<accession>A0ACB9BWI1</accession>
<sequence length="583" mass="63200">MRNRLFPHFWATNGPLQLDPSAQGHWGMMLLTAKVIENCEGARTTPSVVAFSQKGDLLIGTTAKRQAVANPTNTLFGTKPPNGDAWVEINGQQYSPSQVEAFVLTKMKETAESYLNKRVDKAVITVPAYFNDAQRQATKDAGRIAGLDVLRIINEPTAAALSYGANDKQGVIAVFDLGGGTFDVSILEICGGVFERKFYICVTNLIQLVKATNGDTFLGGEDFDNALLDYLVNEFKRTENLDLSKDKLALQRLRGAAEKAKIELSSTSQTDINLPFITADASGAKHLNIPLTRSKFETLVGKLIERTRNLCLNCLNDAGLSANEVDEVLLVGGMSRVPKVQQVVSDIFGKNPSKGVNPDEAVAMGAAIQGGILRGDVKELLLLDVTPLSLGIETLGGIFTKLINRNTTIPTKKSQVFSTAGDNQTQVEIKVLQGERAMAADNKVLGEFDKSSGHEQHITIKSSGGLSEDEIQQMVKDAELHAQKDEERKVIMDLRNNADTNIYSMENSLNEYKDKIPSEVAAEIESAIGELKKARDGENSDEIQSKLDAANKALAKIGGHTNKGSGRVGSDEMPEAKYEEAAK</sequence>
<gene>
    <name evidence="1" type="ORF">L1987_66206</name>
</gene>
<keyword evidence="2" id="KW-1185">Reference proteome</keyword>
<dbReference type="EMBL" id="CM042039">
    <property type="protein sequence ID" value="KAI3726409.1"/>
    <property type="molecule type" value="Genomic_DNA"/>
</dbReference>
<evidence type="ECO:0000313" key="1">
    <source>
        <dbReference type="EMBL" id="KAI3726409.1"/>
    </source>
</evidence>
<organism evidence="1 2">
    <name type="scientific">Smallanthus sonchifolius</name>
    <dbReference type="NCBI Taxonomy" id="185202"/>
    <lineage>
        <taxon>Eukaryota</taxon>
        <taxon>Viridiplantae</taxon>
        <taxon>Streptophyta</taxon>
        <taxon>Embryophyta</taxon>
        <taxon>Tracheophyta</taxon>
        <taxon>Spermatophyta</taxon>
        <taxon>Magnoliopsida</taxon>
        <taxon>eudicotyledons</taxon>
        <taxon>Gunneridae</taxon>
        <taxon>Pentapetalae</taxon>
        <taxon>asterids</taxon>
        <taxon>campanulids</taxon>
        <taxon>Asterales</taxon>
        <taxon>Asteraceae</taxon>
        <taxon>Asteroideae</taxon>
        <taxon>Heliantheae alliance</taxon>
        <taxon>Millerieae</taxon>
        <taxon>Smallanthus</taxon>
    </lineage>
</organism>
<reference evidence="2" key="1">
    <citation type="journal article" date="2022" name="Mol. Ecol. Resour.">
        <title>The genomes of chicory, endive, great burdock and yacon provide insights into Asteraceae palaeo-polyploidization history and plant inulin production.</title>
        <authorList>
            <person name="Fan W."/>
            <person name="Wang S."/>
            <person name="Wang H."/>
            <person name="Wang A."/>
            <person name="Jiang F."/>
            <person name="Liu H."/>
            <person name="Zhao H."/>
            <person name="Xu D."/>
            <person name="Zhang Y."/>
        </authorList>
    </citation>
    <scope>NUCLEOTIDE SEQUENCE [LARGE SCALE GENOMIC DNA]</scope>
    <source>
        <strain evidence="2">cv. Yunnan</strain>
    </source>
</reference>
<name>A0ACB9BWI1_9ASTR</name>